<dbReference type="GO" id="GO:0006850">
    <property type="term" value="P:pyruvate import into mitochondria"/>
    <property type="evidence" value="ECO:0007669"/>
    <property type="project" value="InterPro"/>
</dbReference>
<dbReference type="GO" id="GO:0005743">
    <property type="term" value="C:mitochondrial inner membrane"/>
    <property type="evidence" value="ECO:0007669"/>
    <property type="project" value="UniProtKB-SubCell"/>
</dbReference>
<dbReference type="Pfam" id="PF03650">
    <property type="entry name" value="MPC"/>
    <property type="match status" value="1"/>
</dbReference>
<evidence type="ECO:0000313" key="10">
    <source>
        <dbReference type="EMBL" id="KAG0723131.1"/>
    </source>
</evidence>
<dbReference type="EMBL" id="JACEEZ010008603">
    <property type="protein sequence ID" value="KAG0723131.1"/>
    <property type="molecule type" value="Genomic_DNA"/>
</dbReference>
<sequence>MAAMYRALIGRADKLVPAKFQPLWNHPAGPKTVFFWAPSFKWGLVIAGLGDLTRPAEKLSFSQSAALAATGTIWSSFHPNLDQHCTTNHSFPETFISLPTLGTTLATQVGLTET</sequence>
<evidence type="ECO:0000256" key="3">
    <source>
        <dbReference type="ARBA" id="ARBA00022448"/>
    </source>
</evidence>
<dbReference type="Proteomes" id="UP000770661">
    <property type="component" value="Unassembled WGS sequence"/>
</dbReference>
<comment type="function">
    <text evidence="9">Mediates the uptake of pyruvate into mitochondria.</text>
</comment>
<keyword evidence="5 9" id="KW-0999">Mitochondrion inner membrane</keyword>
<comment type="similarity">
    <text evidence="2 9">Belongs to the mitochondrial pyruvate carrier (MPC) (TC 2.A.105) family.</text>
</comment>
<evidence type="ECO:0000256" key="5">
    <source>
        <dbReference type="ARBA" id="ARBA00022792"/>
    </source>
</evidence>
<evidence type="ECO:0000256" key="9">
    <source>
        <dbReference type="RuleBase" id="RU363100"/>
    </source>
</evidence>
<proteinExistence type="inferred from homology"/>
<evidence type="ECO:0000313" key="11">
    <source>
        <dbReference type="Proteomes" id="UP000770661"/>
    </source>
</evidence>
<evidence type="ECO:0000256" key="2">
    <source>
        <dbReference type="ARBA" id="ARBA00006416"/>
    </source>
</evidence>
<dbReference type="InterPro" id="IPR005336">
    <property type="entry name" value="MPC"/>
</dbReference>
<dbReference type="OrthoDB" id="869189at2759"/>
<keyword evidence="4" id="KW-0812">Transmembrane</keyword>
<keyword evidence="11" id="KW-1185">Reference proteome</keyword>
<keyword evidence="10" id="KW-0670">Pyruvate</keyword>
<organism evidence="10 11">
    <name type="scientific">Chionoecetes opilio</name>
    <name type="common">Atlantic snow crab</name>
    <name type="synonym">Cancer opilio</name>
    <dbReference type="NCBI Taxonomy" id="41210"/>
    <lineage>
        <taxon>Eukaryota</taxon>
        <taxon>Metazoa</taxon>
        <taxon>Ecdysozoa</taxon>
        <taxon>Arthropoda</taxon>
        <taxon>Crustacea</taxon>
        <taxon>Multicrustacea</taxon>
        <taxon>Malacostraca</taxon>
        <taxon>Eumalacostraca</taxon>
        <taxon>Eucarida</taxon>
        <taxon>Decapoda</taxon>
        <taxon>Pleocyemata</taxon>
        <taxon>Brachyura</taxon>
        <taxon>Eubrachyura</taxon>
        <taxon>Majoidea</taxon>
        <taxon>Majidae</taxon>
        <taxon>Chionoecetes</taxon>
    </lineage>
</organism>
<keyword evidence="7 9" id="KW-0496">Mitochondrion</keyword>
<evidence type="ECO:0000256" key="4">
    <source>
        <dbReference type="ARBA" id="ARBA00022692"/>
    </source>
</evidence>
<protein>
    <recommendedName>
        <fullName evidence="9">Mitochondrial pyruvate carrier</fullName>
    </recommendedName>
</protein>
<evidence type="ECO:0000256" key="8">
    <source>
        <dbReference type="ARBA" id="ARBA00023136"/>
    </source>
</evidence>
<accession>A0A8J4YH70</accession>
<reference evidence="10" key="1">
    <citation type="submission" date="2020-07" db="EMBL/GenBank/DDBJ databases">
        <title>The High-quality genome of the commercially important snow crab, Chionoecetes opilio.</title>
        <authorList>
            <person name="Jeong J.-H."/>
            <person name="Ryu S."/>
        </authorList>
    </citation>
    <scope>NUCLEOTIDE SEQUENCE</scope>
    <source>
        <strain evidence="10">MADBK_172401_WGS</strain>
        <tissue evidence="10">Digestive gland</tissue>
    </source>
</reference>
<name>A0A8J4YH70_CHIOP</name>
<evidence type="ECO:0000256" key="7">
    <source>
        <dbReference type="ARBA" id="ARBA00023128"/>
    </source>
</evidence>
<evidence type="ECO:0000256" key="1">
    <source>
        <dbReference type="ARBA" id="ARBA00004448"/>
    </source>
</evidence>
<keyword evidence="8" id="KW-0472">Membrane</keyword>
<comment type="caution">
    <text evidence="10">The sequence shown here is derived from an EMBL/GenBank/DDBJ whole genome shotgun (WGS) entry which is preliminary data.</text>
</comment>
<comment type="subcellular location">
    <subcellularLocation>
        <location evidence="1 9">Mitochondrion inner membrane</location>
        <topology evidence="1 9">Multi-pass membrane protein</topology>
    </subcellularLocation>
</comment>
<dbReference type="AlphaFoldDB" id="A0A8J4YH70"/>
<keyword evidence="3 9" id="KW-0813">Transport</keyword>
<gene>
    <name evidence="10" type="primary">MPC2</name>
    <name evidence="10" type="ORF">GWK47_005725</name>
</gene>
<evidence type="ECO:0000256" key="6">
    <source>
        <dbReference type="ARBA" id="ARBA00022989"/>
    </source>
</evidence>
<keyword evidence="6" id="KW-1133">Transmembrane helix</keyword>